<dbReference type="PROSITE" id="PS50113">
    <property type="entry name" value="PAC"/>
    <property type="match status" value="1"/>
</dbReference>
<evidence type="ECO:0000313" key="5">
    <source>
        <dbReference type="EMBL" id="RKG49233.1"/>
    </source>
</evidence>
<dbReference type="Pfam" id="PF00990">
    <property type="entry name" value="GGDEF"/>
    <property type="match status" value="1"/>
</dbReference>
<organism evidence="5 6">
    <name type="scientific">Acinetobacter cumulans</name>
    <dbReference type="NCBI Taxonomy" id="2136182"/>
    <lineage>
        <taxon>Bacteria</taxon>
        <taxon>Pseudomonadati</taxon>
        <taxon>Pseudomonadota</taxon>
        <taxon>Gammaproteobacteria</taxon>
        <taxon>Moraxellales</taxon>
        <taxon>Moraxellaceae</taxon>
        <taxon>Acinetobacter</taxon>
    </lineage>
</organism>
<dbReference type="InterPro" id="IPR043128">
    <property type="entry name" value="Rev_trsase/Diguanyl_cyclase"/>
</dbReference>
<dbReference type="InterPro" id="IPR000014">
    <property type="entry name" value="PAS"/>
</dbReference>
<dbReference type="Pfam" id="PF00563">
    <property type="entry name" value="EAL"/>
    <property type="match status" value="1"/>
</dbReference>
<evidence type="ECO:0000259" key="1">
    <source>
        <dbReference type="PROSITE" id="PS50112"/>
    </source>
</evidence>
<dbReference type="SUPFAM" id="SSF55785">
    <property type="entry name" value="PYP-like sensor domain (PAS domain)"/>
    <property type="match status" value="1"/>
</dbReference>
<dbReference type="Proteomes" id="UP000281084">
    <property type="component" value="Unassembled WGS sequence"/>
</dbReference>
<dbReference type="InterPro" id="IPR035965">
    <property type="entry name" value="PAS-like_dom_sf"/>
</dbReference>
<dbReference type="NCBIfam" id="TIGR00254">
    <property type="entry name" value="GGDEF"/>
    <property type="match status" value="1"/>
</dbReference>
<dbReference type="CDD" id="cd01948">
    <property type="entry name" value="EAL"/>
    <property type="match status" value="1"/>
</dbReference>
<dbReference type="SUPFAM" id="SSF141868">
    <property type="entry name" value="EAL domain-like"/>
    <property type="match status" value="1"/>
</dbReference>
<evidence type="ECO:0000259" key="2">
    <source>
        <dbReference type="PROSITE" id="PS50113"/>
    </source>
</evidence>
<evidence type="ECO:0000259" key="3">
    <source>
        <dbReference type="PROSITE" id="PS50883"/>
    </source>
</evidence>
<dbReference type="SMART" id="SM00267">
    <property type="entry name" value="GGDEF"/>
    <property type="match status" value="1"/>
</dbReference>
<dbReference type="PANTHER" id="PTHR44757:SF2">
    <property type="entry name" value="BIOFILM ARCHITECTURE MAINTENANCE PROTEIN MBAA"/>
    <property type="match status" value="1"/>
</dbReference>
<dbReference type="InterPro" id="IPR052155">
    <property type="entry name" value="Biofilm_reg_signaling"/>
</dbReference>
<dbReference type="InterPro" id="IPR035919">
    <property type="entry name" value="EAL_sf"/>
</dbReference>
<dbReference type="PROSITE" id="PS50887">
    <property type="entry name" value="GGDEF"/>
    <property type="match status" value="1"/>
</dbReference>
<dbReference type="AlphaFoldDB" id="A0A3A8G8C7"/>
<dbReference type="CDD" id="cd01949">
    <property type="entry name" value="GGDEF"/>
    <property type="match status" value="1"/>
</dbReference>
<dbReference type="RefSeq" id="WP_120368121.1">
    <property type="nucleotide sequence ID" value="NZ_RAXZ01000026.1"/>
</dbReference>
<dbReference type="EMBL" id="RAXZ01000026">
    <property type="protein sequence ID" value="RKG49233.1"/>
    <property type="molecule type" value="Genomic_DNA"/>
</dbReference>
<dbReference type="InterPro" id="IPR001610">
    <property type="entry name" value="PAC"/>
</dbReference>
<dbReference type="InterPro" id="IPR000700">
    <property type="entry name" value="PAS-assoc_C"/>
</dbReference>
<evidence type="ECO:0000259" key="4">
    <source>
        <dbReference type="PROSITE" id="PS50887"/>
    </source>
</evidence>
<dbReference type="CDD" id="cd00130">
    <property type="entry name" value="PAS"/>
    <property type="match status" value="1"/>
</dbReference>
<dbReference type="SUPFAM" id="SSF55073">
    <property type="entry name" value="Nucleotide cyclase"/>
    <property type="match status" value="1"/>
</dbReference>
<dbReference type="PANTHER" id="PTHR44757">
    <property type="entry name" value="DIGUANYLATE CYCLASE DGCP"/>
    <property type="match status" value="1"/>
</dbReference>
<dbReference type="InterPro" id="IPR029787">
    <property type="entry name" value="Nucleotide_cyclase"/>
</dbReference>
<feature type="domain" description="GGDEF" evidence="4">
    <location>
        <begin position="169"/>
        <end position="307"/>
    </location>
</feature>
<dbReference type="SMART" id="SM00052">
    <property type="entry name" value="EAL"/>
    <property type="match status" value="1"/>
</dbReference>
<dbReference type="Pfam" id="PF13426">
    <property type="entry name" value="PAS_9"/>
    <property type="match status" value="1"/>
</dbReference>
<dbReference type="PROSITE" id="PS50883">
    <property type="entry name" value="EAL"/>
    <property type="match status" value="1"/>
</dbReference>
<reference evidence="5 6" key="1">
    <citation type="submission" date="2018-09" db="EMBL/GenBank/DDBJ databases">
        <title>The draft genome of Acinetobacter spp. strains.</title>
        <authorList>
            <person name="Qin J."/>
            <person name="Feng Y."/>
            <person name="Zong Z."/>
        </authorList>
    </citation>
    <scope>NUCLEOTIDE SEQUENCE [LARGE SCALE GENOMIC DNA]</scope>
    <source>
        <strain evidence="5 6">WCHAc060002</strain>
    </source>
</reference>
<comment type="caution">
    <text evidence="5">The sequence shown here is derived from an EMBL/GenBank/DDBJ whole genome shotgun (WGS) entry which is preliminary data.</text>
</comment>
<dbReference type="InterPro" id="IPR001633">
    <property type="entry name" value="EAL_dom"/>
</dbReference>
<accession>A0A3A8G8C7</accession>
<dbReference type="Gene3D" id="3.20.20.450">
    <property type="entry name" value="EAL domain"/>
    <property type="match status" value="1"/>
</dbReference>
<dbReference type="Gene3D" id="3.30.70.270">
    <property type="match status" value="1"/>
</dbReference>
<evidence type="ECO:0000313" key="6">
    <source>
        <dbReference type="Proteomes" id="UP000281084"/>
    </source>
</evidence>
<feature type="domain" description="PAS" evidence="1">
    <location>
        <begin position="13"/>
        <end position="70"/>
    </location>
</feature>
<dbReference type="PROSITE" id="PS50112">
    <property type="entry name" value="PAS"/>
    <property type="match status" value="1"/>
</dbReference>
<gene>
    <name evidence="5" type="ORF">D7V64_14300</name>
</gene>
<dbReference type="InterPro" id="IPR000160">
    <property type="entry name" value="GGDEF_dom"/>
</dbReference>
<protein>
    <submittedName>
        <fullName evidence="5">Phosphodiesterase</fullName>
    </submittedName>
</protein>
<feature type="domain" description="EAL" evidence="3">
    <location>
        <begin position="316"/>
        <end position="559"/>
    </location>
</feature>
<dbReference type="SMART" id="SM00091">
    <property type="entry name" value="PAS"/>
    <property type="match status" value="1"/>
</dbReference>
<proteinExistence type="predicted"/>
<dbReference type="Gene3D" id="3.30.450.20">
    <property type="entry name" value="PAS domain"/>
    <property type="match status" value="1"/>
</dbReference>
<dbReference type="NCBIfam" id="TIGR00229">
    <property type="entry name" value="sensory_box"/>
    <property type="match status" value="1"/>
</dbReference>
<sequence>MDSPFQYSKIVNELENYQVAIDAHSIVAITDTQGVITHVNQKFCDISKYSREELLGSTHKIINSGCHPRSFFKQMWSTIAQGKIWNGEICNRNKQGELYWVDTTIVPFKDRHGMLQQYIAIRTDITQLKQSEDHARYMALHDELTSLPNRRYMQDYMKQVIASNRSNGMYSAMIMLDLDNFKNINDTLGHSVGDSLLKMVAARLLLNTPQPNSIIRLGGDEFLVIVSNLSMQYDAAYEAVLQLAHKLKAELNKPYFLNEQSVHTTASSGVFIFKDFNLSENEFLKYTDMALYHAKGNGKNCIAVFDPLIEESIVSKAKLINDLRRALQHDEFELYYQRIVNDSQQIIGYEALIRWQHPEKGLVLPGHFMAEIEKSSMIHEVGQKVLNMACQQLQAWRDIPECAHWTISVNISVGQFRAINFDQDVIQLVHAYGICPSRLRLELTESMFYTDMDSSIAKMHRLIDAGFNFSMDDFGTGYSSLNYLRMLPLRQLKIDRAFVEHISENPRDLAIVKTIIALAAALELNVVAEGVETLEQFQLLKDNGCTAFQGYYFGRPEAL</sequence>
<dbReference type="SMART" id="SM00086">
    <property type="entry name" value="PAC"/>
    <property type="match status" value="1"/>
</dbReference>
<feature type="domain" description="PAC" evidence="2">
    <location>
        <begin position="85"/>
        <end position="137"/>
    </location>
</feature>
<name>A0A3A8G8C7_9GAMM</name>